<dbReference type="Proteomes" id="UP000076394">
    <property type="component" value="Chromosome"/>
</dbReference>
<dbReference type="PATRIC" id="fig|61435.8.peg.1323"/>
<evidence type="ECO:0000313" key="7">
    <source>
        <dbReference type="Proteomes" id="UP000218257"/>
    </source>
</evidence>
<organism evidence="4 6">
    <name type="scientific">Dehalococcoides mccartyi</name>
    <dbReference type="NCBI Taxonomy" id="61435"/>
    <lineage>
        <taxon>Bacteria</taxon>
        <taxon>Bacillati</taxon>
        <taxon>Chloroflexota</taxon>
        <taxon>Dehalococcoidia</taxon>
        <taxon>Dehalococcoidales</taxon>
        <taxon>Dehalococcoidaceae</taxon>
        <taxon>Dehalococcoides</taxon>
    </lineage>
</organism>
<name>A0A142VD64_9CHLR</name>
<feature type="domain" description="Resolvase/invertase-type recombinase catalytic" evidence="3">
    <location>
        <begin position="2"/>
        <end position="145"/>
    </location>
</feature>
<keyword evidence="1" id="KW-0238">DNA-binding</keyword>
<dbReference type="InterPro" id="IPR006119">
    <property type="entry name" value="Resolv_N"/>
</dbReference>
<dbReference type="SMART" id="SM00857">
    <property type="entry name" value="Resolvase"/>
    <property type="match status" value="1"/>
</dbReference>
<dbReference type="AlphaFoldDB" id="A0A142VD64"/>
<accession>A0A142VD64</accession>
<reference evidence="4 6" key="1">
    <citation type="submission" date="2015-03" db="EMBL/GenBank/DDBJ databases">
        <title>Genomic characterization of Dehalococcoides mccartyi strain 11a5, an unusal plasmid-containing chloroethene dechlorinator.</title>
        <authorList>
            <person name="Zhao S."/>
            <person name="Ding C."/>
            <person name="He J."/>
        </authorList>
    </citation>
    <scope>NUCLEOTIDE SEQUENCE [LARGE SCALE GENOMIC DNA]</scope>
    <source>
        <strain evidence="4 6">11a5</strain>
    </source>
</reference>
<dbReference type="EMBL" id="CP011127">
    <property type="protein sequence ID" value="AMU87155.1"/>
    <property type="molecule type" value="Genomic_DNA"/>
</dbReference>
<keyword evidence="2" id="KW-0233">DNA recombination</keyword>
<dbReference type="PANTHER" id="PTHR30461">
    <property type="entry name" value="DNA-INVERTASE FROM LAMBDOID PROPHAGE"/>
    <property type="match status" value="1"/>
</dbReference>
<reference evidence="5 7" key="2">
    <citation type="journal article" date="2017" name="Sci. Rep.">
        <title>Isolation and genomic characterization of a Dehalococcoides strain suggests genomic rearrangement during culture.</title>
        <authorList>
            <person name="Yohda M."/>
            <person name="Ikegami K."/>
            <person name="Aita Y."/>
            <person name="Kitajima M."/>
            <person name="Takechi A."/>
            <person name="Iwamoto M."/>
            <person name="Fukuda T."/>
            <person name="Tamura N."/>
            <person name="Shibasaki J."/>
            <person name="Koike S."/>
            <person name="Komatsu D."/>
            <person name="Miyagi S."/>
            <person name="Nishimura M."/>
            <person name="Uchino Y."/>
            <person name="Shiroma A."/>
            <person name="Shimoji M."/>
            <person name="Tamotsu H."/>
            <person name="Ashimine N."/>
            <person name="Shinzato M."/>
            <person name="Ohki S."/>
            <person name="Nakano K."/>
            <person name="Teruya K."/>
            <person name="Satou K."/>
            <person name="Hirano T."/>
            <person name="Yagi O."/>
        </authorList>
    </citation>
    <scope>NUCLEOTIDE SEQUENCE [LARGE SCALE GENOMIC DNA]</scope>
    <source>
        <strain evidence="5 7">UCH-ATV1</strain>
    </source>
</reference>
<dbReference type="OrthoDB" id="165373at2"/>
<evidence type="ECO:0000256" key="2">
    <source>
        <dbReference type="ARBA" id="ARBA00023172"/>
    </source>
</evidence>
<proteinExistence type="predicted"/>
<evidence type="ECO:0000259" key="3">
    <source>
        <dbReference type="PROSITE" id="PS51736"/>
    </source>
</evidence>
<dbReference type="RefSeq" id="WP_012984502.1">
    <property type="nucleotide sequence ID" value="NZ_AP017649.1"/>
</dbReference>
<dbReference type="PANTHER" id="PTHR30461:SF2">
    <property type="entry name" value="SERINE RECOMBINASE PINE-RELATED"/>
    <property type="match status" value="1"/>
</dbReference>
<dbReference type="InterPro" id="IPR036162">
    <property type="entry name" value="Resolvase-like_N_sf"/>
</dbReference>
<dbReference type="PROSITE" id="PS51736">
    <property type="entry name" value="RECOMBINASES_3"/>
    <property type="match status" value="1"/>
</dbReference>
<dbReference type="EMBL" id="AP017649">
    <property type="protein sequence ID" value="BAZ97879.1"/>
    <property type="molecule type" value="Genomic_DNA"/>
</dbReference>
<evidence type="ECO:0000313" key="4">
    <source>
        <dbReference type="EMBL" id="AMU87155.1"/>
    </source>
</evidence>
<dbReference type="GO" id="GO:0000150">
    <property type="term" value="F:DNA strand exchange activity"/>
    <property type="evidence" value="ECO:0007669"/>
    <property type="project" value="InterPro"/>
</dbReference>
<dbReference type="InterPro" id="IPR050639">
    <property type="entry name" value="SSR_resolvase"/>
</dbReference>
<gene>
    <name evidence="5" type="ORF">DEHALATV1_1251</name>
    <name evidence="4" type="ORF">Dm11a5_1329</name>
</gene>
<dbReference type="GO" id="GO:0003677">
    <property type="term" value="F:DNA binding"/>
    <property type="evidence" value="ECO:0007669"/>
    <property type="project" value="UniProtKB-KW"/>
</dbReference>
<evidence type="ECO:0000256" key="1">
    <source>
        <dbReference type="ARBA" id="ARBA00023125"/>
    </source>
</evidence>
<evidence type="ECO:0000313" key="6">
    <source>
        <dbReference type="Proteomes" id="UP000076394"/>
    </source>
</evidence>
<sequence length="205" mass="23296">MKVAIYHKVPSSERGKSISPQDIREFALAQGWEIYNCYQDYVSPSGNSRRTGWIELMVDARQHKFELILIRRLDQIFRSATEAAKILKELKSAGTGLRSYSEPWFDTVSVSGGVLYHLTLSYAALEKNRQHRKLKSGLAHARKMGCQTGRPRVTQRPHFNQAYGDILERLRAGQISRRQAARALGIGYATLKRLIDSKYQGLRGS</sequence>
<dbReference type="SUPFAM" id="SSF53041">
    <property type="entry name" value="Resolvase-like"/>
    <property type="match status" value="1"/>
</dbReference>
<protein>
    <submittedName>
        <fullName evidence="4">Resolvase</fullName>
    </submittedName>
    <submittedName>
        <fullName evidence="5">Serine recombinase</fullName>
    </submittedName>
</protein>
<dbReference type="Pfam" id="PF00239">
    <property type="entry name" value="Resolvase"/>
    <property type="match status" value="1"/>
</dbReference>
<dbReference type="Gene3D" id="3.40.50.1390">
    <property type="entry name" value="Resolvase, N-terminal catalytic domain"/>
    <property type="match status" value="1"/>
</dbReference>
<evidence type="ECO:0000313" key="5">
    <source>
        <dbReference type="EMBL" id="BAZ97879.1"/>
    </source>
</evidence>
<dbReference type="Proteomes" id="UP000218257">
    <property type="component" value="Chromosome"/>
</dbReference>